<evidence type="ECO:0000256" key="6">
    <source>
        <dbReference type="ARBA" id="ARBA00023004"/>
    </source>
</evidence>
<dbReference type="GO" id="GO:0031419">
    <property type="term" value="F:cobalamin binding"/>
    <property type="evidence" value="ECO:0007669"/>
    <property type="project" value="InterPro"/>
</dbReference>
<dbReference type="Pfam" id="PF04055">
    <property type="entry name" value="Radical_SAM"/>
    <property type="match status" value="1"/>
</dbReference>
<dbReference type="SUPFAM" id="SSF52242">
    <property type="entry name" value="Cobalamin (vitamin B12)-binding domain"/>
    <property type="match status" value="1"/>
</dbReference>
<evidence type="ECO:0000256" key="5">
    <source>
        <dbReference type="ARBA" id="ARBA00022723"/>
    </source>
</evidence>
<evidence type="ECO:0000259" key="8">
    <source>
        <dbReference type="PROSITE" id="PS51332"/>
    </source>
</evidence>
<dbReference type="InterPro" id="IPR023404">
    <property type="entry name" value="rSAM_horseshoe"/>
</dbReference>
<reference evidence="10 11" key="1">
    <citation type="submission" date="2017-04" db="EMBL/GenBank/DDBJ databases">
        <title>Draft Aigarchaeota genome from a New Zealand hot spring.</title>
        <authorList>
            <person name="Reysenbach A.-L."/>
            <person name="Donaho J.A."/>
            <person name="Gerhart J."/>
            <person name="Kelley J.F."/>
            <person name="Kouba K."/>
            <person name="Podar M."/>
            <person name="Stott M."/>
        </authorList>
    </citation>
    <scope>NUCLEOTIDE SEQUENCE [LARGE SCALE GENOMIC DNA]</scope>
    <source>
        <strain evidence="10">NZ13_MG1</strain>
    </source>
</reference>
<dbReference type="CDD" id="cd02068">
    <property type="entry name" value="radical_SAM_B12_BD"/>
    <property type="match status" value="1"/>
</dbReference>
<dbReference type="InterPro" id="IPR034466">
    <property type="entry name" value="Methyltransferase_Class_B"/>
</dbReference>
<feature type="domain" description="Radical SAM core" evidence="9">
    <location>
        <begin position="185"/>
        <end position="399"/>
    </location>
</feature>
<dbReference type="PANTHER" id="PTHR43409:SF7">
    <property type="entry name" value="BLL1977 PROTEIN"/>
    <property type="match status" value="1"/>
</dbReference>
<organism evidence="10 11">
    <name type="scientific">Candidatus Terraquivivens tikiterensis</name>
    <dbReference type="NCBI Taxonomy" id="1980982"/>
    <lineage>
        <taxon>Archaea</taxon>
        <taxon>Nitrososphaerota</taxon>
        <taxon>Candidatus Wolframiiraptoraceae</taxon>
        <taxon>Candidatus Terraquivivens</taxon>
    </lineage>
</organism>
<dbReference type="PROSITE" id="PS51918">
    <property type="entry name" value="RADICAL_SAM"/>
    <property type="match status" value="1"/>
</dbReference>
<feature type="domain" description="B12-binding" evidence="8">
    <location>
        <begin position="1"/>
        <end position="142"/>
    </location>
</feature>
<keyword evidence="5" id="KW-0479">Metal-binding</keyword>
<evidence type="ECO:0000256" key="4">
    <source>
        <dbReference type="ARBA" id="ARBA00022691"/>
    </source>
</evidence>
<evidence type="ECO:0000313" key="10">
    <source>
        <dbReference type="EMBL" id="PUA34297.1"/>
    </source>
</evidence>
<evidence type="ECO:0000256" key="3">
    <source>
        <dbReference type="ARBA" id="ARBA00022679"/>
    </source>
</evidence>
<dbReference type="CDD" id="cd01335">
    <property type="entry name" value="Radical_SAM"/>
    <property type="match status" value="1"/>
</dbReference>
<dbReference type="InterPro" id="IPR006638">
    <property type="entry name" value="Elp3/MiaA/NifB-like_rSAM"/>
</dbReference>
<dbReference type="PROSITE" id="PS51332">
    <property type="entry name" value="B12_BINDING"/>
    <property type="match status" value="1"/>
</dbReference>
<dbReference type="Proteomes" id="UP000244066">
    <property type="component" value="Unassembled WGS sequence"/>
</dbReference>
<dbReference type="PANTHER" id="PTHR43409">
    <property type="entry name" value="ANAEROBIC MAGNESIUM-PROTOPORPHYRIN IX MONOMETHYL ESTER CYCLASE-RELATED"/>
    <property type="match status" value="1"/>
</dbReference>
<dbReference type="InterPro" id="IPR051198">
    <property type="entry name" value="BchE-like"/>
</dbReference>
<accession>A0A2R7YA65</accession>
<name>A0A2R7YA65_9ARCH</name>
<proteinExistence type="predicted"/>
<dbReference type="SMART" id="SM00729">
    <property type="entry name" value="Elp3"/>
    <property type="match status" value="1"/>
</dbReference>
<dbReference type="AlphaFoldDB" id="A0A2R7YA65"/>
<keyword evidence="4" id="KW-0949">S-adenosyl-L-methionine</keyword>
<dbReference type="Pfam" id="PF02310">
    <property type="entry name" value="B12-binding"/>
    <property type="match status" value="1"/>
</dbReference>
<dbReference type="InterPro" id="IPR006158">
    <property type="entry name" value="Cobalamin-bd"/>
</dbReference>
<dbReference type="SFLD" id="SFLDS00029">
    <property type="entry name" value="Radical_SAM"/>
    <property type="match status" value="1"/>
</dbReference>
<comment type="caution">
    <text evidence="10">The sequence shown here is derived from an EMBL/GenBank/DDBJ whole genome shotgun (WGS) entry which is preliminary data.</text>
</comment>
<keyword evidence="3" id="KW-0808">Transferase</keyword>
<dbReference type="GO" id="GO:0046872">
    <property type="term" value="F:metal ion binding"/>
    <property type="evidence" value="ECO:0007669"/>
    <property type="project" value="UniProtKB-KW"/>
</dbReference>
<protein>
    <submittedName>
        <fullName evidence="10">B12-binding domain-containing radical SAM protein</fullName>
    </submittedName>
</protein>
<dbReference type="GO" id="GO:0051539">
    <property type="term" value="F:4 iron, 4 sulfur cluster binding"/>
    <property type="evidence" value="ECO:0007669"/>
    <property type="project" value="UniProtKB-KW"/>
</dbReference>
<dbReference type="EMBL" id="NDWU01000001">
    <property type="protein sequence ID" value="PUA34297.1"/>
    <property type="molecule type" value="Genomic_DNA"/>
</dbReference>
<dbReference type="InterPro" id="IPR036724">
    <property type="entry name" value="Cobalamin-bd_sf"/>
</dbReference>
<dbReference type="SUPFAM" id="SSF102114">
    <property type="entry name" value="Radical SAM enzymes"/>
    <property type="match status" value="1"/>
</dbReference>
<sequence length="459" mass="52053">MRVCLISPPYDSAVKSVVGVSSPPLGLAYIASMLRQNHDVKIIDSNILNYTLEDVERELRGFNPDVVGITSVTPSIYEAYKVAEIAKKVNEGCTVVLGGPHATFTSIQTLKECKHIDVIVKGEGEETVRELVEKIERGAPLKEVKGITFRKQNEIIDTEPRPFVRNIDAIPFPSWDLLPMHLYKFNGIKYATMLTSRGCPFRCSFCSSSRLFGGYWRGRSPENVLEEIKILYDRYGIRNIEFLDDTFTFDQERAERICNEIIKEGLDISWGASSRVDTLSKELVERMKKAGCWIVFLGIESGSQKILDAIGKRITLGQIKMAVKILKDAGIQVLGSFIIGFLEDTKETIKETIRFAKSLDLDYAEFSILTPYPGTPVYEYAKKNNMLLTEDWSKYTAVEPVLKIEGVSEKEVKALFQKAYITFYLRPKMALRWLKNKQFGFIKSGIKAVISYLKRRGEQ</sequence>
<dbReference type="GO" id="GO:0003824">
    <property type="term" value="F:catalytic activity"/>
    <property type="evidence" value="ECO:0007669"/>
    <property type="project" value="InterPro"/>
</dbReference>
<comment type="cofactor">
    <cofactor evidence="1">
        <name>[4Fe-4S] cluster</name>
        <dbReference type="ChEBI" id="CHEBI:49883"/>
    </cofactor>
</comment>
<keyword evidence="7" id="KW-0411">Iron-sulfur</keyword>
<keyword evidence="2" id="KW-0489">Methyltransferase</keyword>
<evidence type="ECO:0000256" key="1">
    <source>
        <dbReference type="ARBA" id="ARBA00001966"/>
    </source>
</evidence>
<dbReference type="Gene3D" id="3.40.50.280">
    <property type="entry name" value="Cobalamin-binding domain"/>
    <property type="match status" value="1"/>
</dbReference>
<evidence type="ECO:0000259" key="9">
    <source>
        <dbReference type="PROSITE" id="PS51918"/>
    </source>
</evidence>
<evidence type="ECO:0000256" key="7">
    <source>
        <dbReference type="ARBA" id="ARBA00023014"/>
    </source>
</evidence>
<dbReference type="SFLD" id="SFLDG01082">
    <property type="entry name" value="B12-binding_domain_containing"/>
    <property type="match status" value="1"/>
</dbReference>
<dbReference type="InterPro" id="IPR058240">
    <property type="entry name" value="rSAM_sf"/>
</dbReference>
<dbReference type="Gene3D" id="3.80.30.20">
    <property type="entry name" value="tm_1862 like domain"/>
    <property type="match status" value="1"/>
</dbReference>
<evidence type="ECO:0000256" key="2">
    <source>
        <dbReference type="ARBA" id="ARBA00022603"/>
    </source>
</evidence>
<keyword evidence="6" id="KW-0408">Iron</keyword>
<dbReference type="InterPro" id="IPR007197">
    <property type="entry name" value="rSAM"/>
</dbReference>
<evidence type="ECO:0000313" key="11">
    <source>
        <dbReference type="Proteomes" id="UP000244066"/>
    </source>
</evidence>
<gene>
    <name evidence="10" type="ORF">B9J98_00145</name>
</gene>
<dbReference type="SFLD" id="SFLDG01123">
    <property type="entry name" value="methyltransferase_(Class_B)"/>
    <property type="match status" value="1"/>
</dbReference>